<gene>
    <name evidence="2" type="ORF">L1049_019483</name>
</gene>
<feature type="compositionally biased region" description="Basic and acidic residues" evidence="1">
    <location>
        <begin position="251"/>
        <end position="262"/>
    </location>
</feature>
<comment type="caution">
    <text evidence="2">The sequence shown here is derived from an EMBL/GenBank/DDBJ whole genome shotgun (WGS) entry which is preliminary data.</text>
</comment>
<dbReference type="SUPFAM" id="SSF54631">
    <property type="entry name" value="CBS-domain pair"/>
    <property type="match status" value="1"/>
</dbReference>
<dbReference type="InterPro" id="IPR046342">
    <property type="entry name" value="CBS_dom_sf"/>
</dbReference>
<dbReference type="EMBL" id="JBBPBK010000001">
    <property type="protein sequence ID" value="KAK9291535.1"/>
    <property type="molecule type" value="Genomic_DNA"/>
</dbReference>
<dbReference type="Gene3D" id="3.10.580.10">
    <property type="entry name" value="CBS-domain"/>
    <property type="match status" value="1"/>
</dbReference>
<dbReference type="GO" id="GO:0030026">
    <property type="term" value="P:intracellular manganese ion homeostasis"/>
    <property type="evidence" value="ECO:0007669"/>
    <property type="project" value="TreeGrafter"/>
</dbReference>
<name>A0AAP0XA64_LIQFO</name>
<evidence type="ECO:0008006" key="4">
    <source>
        <dbReference type="Google" id="ProtNLM"/>
    </source>
</evidence>
<protein>
    <recommendedName>
        <fullName evidence="4">DUF21 domain-containing protein</fullName>
    </recommendedName>
</protein>
<reference evidence="2 3" key="1">
    <citation type="journal article" date="2024" name="Plant J.">
        <title>Genome sequences and population genomics reveal climatic adaptation and genomic divergence between two closely related sweetgum species.</title>
        <authorList>
            <person name="Xu W.Q."/>
            <person name="Ren C.Q."/>
            <person name="Zhang X.Y."/>
            <person name="Comes H.P."/>
            <person name="Liu X.H."/>
            <person name="Li Y.G."/>
            <person name="Kettle C.J."/>
            <person name="Jalonen R."/>
            <person name="Gaisberger H."/>
            <person name="Ma Y.Z."/>
            <person name="Qiu Y.X."/>
        </authorList>
    </citation>
    <scope>NUCLEOTIDE SEQUENCE [LARGE SCALE GENOMIC DNA]</scope>
    <source>
        <strain evidence="2">Hangzhou</strain>
    </source>
</reference>
<feature type="region of interest" description="Disordered" evidence="1">
    <location>
        <begin position="219"/>
        <end position="262"/>
    </location>
</feature>
<dbReference type="Proteomes" id="UP001415857">
    <property type="component" value="Unassembled WGS sequence"/>
</dbReference>
<dbReference type="AlphaFoldDB" id="A0AAP0XA64"/>
<feature type="compositionally biased region" description="Low complexity" evidence="1">
    <location>
        <begin position="158"/>
        <end position="174"/>
    </location>
</feature>
<dbReference type="InterPro" id="IPR045095">
    <property type="entry name" value="ACDP"/>
</dbReference>
<accession>A0AAP0XA64</accession>
<dbReference type="GO" id="GO:0005737">
    <property type="term" value="C:cytoplasm"/>
    <property type="evidence" value="ECO:0007669"/>
    <property type="project" value="TreeGrafter"/>
</dbReference>
<dbReference type="PANTHER" id="PTHR12064">
    <property type="entry name" value="METAL TRANSPORTER CNNM"/>
    <property type="match status" value="1"/>
</dbReference>
<feature type="region of interest" description="Disordered" evidence="1">
    <location>
        <begin position="158"/>
        <end position="193"/>
    </location>
</feature>
<dbReference type="PANTHER" id="PTHR12064:SF36">
    <property type="entry name" value="DOMAIN-CONTAINING PROTEIN, PUTATIVE, EXPRESSED-RELATED"/>
    <property type="match status" value="1"/>
</dbReference>
<evidence type="ECO:0000256" key="1">
    <source>
        <dbReference type="SAM" id="MobiDB-lite"/>
    </source>
</evidence>
<dbReference type="GO" id="GO:0010960">
    <property type="term" value="P:magnesium ion homeostasis"/>
    <property type="evidence" value="ECO:0007669"/>
    <property type="project" value="InterPro"/>
</dbReference>
<evidence type="ECO:0000313" key="2">
    <source>
        <dbReference type="EMBL" id="KAK9291535.1"/>
    </source>
</evidence>
<organism evidence="2 3">
    <name type="scientific">Liquidambar formosana</name>
    <name type="common">Formosan gum</name>
    <dbReference type="NCBI Taxonomy" id="63359"/>
    <lineage>
        <taxon>Eukaryota</taxon>
        <taxon>Viridiplantae</taxon>
        <taxon>Streptophyta</taxon>
        <taxon>Embryophyta</taxon>
        <taxon>Tracheophyta</taxon>
        <taxon>Spermatophyta</taxon>
        <taxon>Magnoliopsida</taxon>
        <taxon>eudicotyledons</taxon>
        <taxon>Gunneridae</taxon>
        <taxon>Pentapetalae</taxon>
        <taxon>Saxifragales</taxon>
        <taxon>Altingiaceae</taxon>
        <taxon>Liquidambar</taxon>
    </lineage>
</organism>
<sequence>MTPISETFSLDINSKLNEETMSLVLSKGHSRIPIYSGKQTNIIGLILVKNLIKCHPEDEIPIRNLTIRRIPSDTESQSPTLKNVMERDRDIRLQVKKLEQGDENILNEDLDSLPNLDEEVIGIITMEDVIEELLQEEILDETDEYVDVHNKIKINMLSSRRSSPRRSPGAPSASHLHWRTPEASPLSSYHQTPVTSYNHTPVLRSPISPYIPSPFIRPALSASPGQPIPNSPAGVAGPGYSSPSSRWVSRKSYEKLRQPGGS</sequence>
<evidence type="ECO:0000313" key="3">
    <source>
        <dbReference type="Proteomes" id="UP001415857"/>
    </source>
</evidence>
<keyword evidence="3" id="KW-1185">Reference proteome</keyword>
<proteinExistence type="predicted"/>